<keyword evidence="2" id="KW-1185">Reference proteome</keyword>
<dbReference type="STRING" id="765177.Desmu_0385"/>
<name>E8R878_DESM0</name>
<reference evidence="1 2" key="2">
    <citation type="journal article" date="2011" name="Stand. Genomic Sci.">
        <title>Complete genome sequence of Desulfurococcus mucosus type strain (O7/1).</title>
        <authorList>
            <person name="Wirth R."/>
            <person name="Chertkov O."/>
            <person name="Held B."/>
            <person name="Lapidus A."/>
            <person name="Nolan M."/>
            <person name="Lucas S."/>
            <person name="Hammon N."/>
            <person name="Deshpande S."/>
            <person name="Cheng J.F."/>
            <person name="Tapia R."/>
            <person name="Han C."/>
            <person name="Goodwin L."/>
            <person name="Pitluck S."/>
            <person name="Liolios K."/>
            <person name="Ioanna P."/>
            <person name="Ivanova N."/>
            <person name="Mavromatis K."/>
            <person name="Mikhailova N."/>
            <person name="Pati A."/>
            <person name="Chen A."/>
            <person name="Palaniappan K."/>
            <person name="Land M."/>
            <person name="Hauser L."/>
            <person name="Chang Y.J."/>
            <person name="Jeffries C.D."/>
            <person name="Bilek Y."/>
            <person name="Hader T."/>
            <person name="Rohde M."/>
            <person name="Spring S."/>
            <person name="Sikorski J."/>
            <person name="Goker M."/>
            <person name="Woyke T."/>
            <person name="Bristow J."/>
            <person name="Eisen J.A."/>
            <person name="Markowitz V."/>
            <person name="Hugenholtz P."/>
            <person name="Kyrpides N.C."/>
            <person name="Klenk H.P."/>
        </authorList>
    </citation>
    <scope>NUCLEOTIDE SEQUENCE [LARGE SCALE GENOMIC DNA]</scope>
    <source>
        <strain evidence="2">ATCC 35584 / DSM 2162 / JCM 9187 / O7/1</strain>
    </source>
</reference>
<reference evidence="2" key="1">
    <citation type="submission" date="2010-11" db="EMBL/GenBank/DDBJ databases">
        <title>The complete genome of Desulfurococcus mucosus DSM 2162.</title>
        <authorList>
            <consortium name="US DOE Joint Genome Institute (JGI-PGF)"/>
            <person name="Lucas S."/>
            <person name="Copeland A."/>
            <person name="Lapidus A."/>
            <person name="Bruce D."/>
            <person name="Goodwin L."/>
            <person name="Pitluck S."/>
            <person name="Kyrpides N."/>
            <person name="Mavromatis K."/>
            <person name="Pagani I."/>
            <person name="Ivanova N."/>
            <person name="Ovchinnikova G."/>
            <person name="Chertkov O."/>
            <person name="Held B."/>
            <person name="Brettin T."/>
            <person name="Detter J.C."/>
            <person name="Tapia R."/>
            <person name="Han C."/>
            <person name="Land M."/>
            <person name="Hauser L."/>
            <person name="Markowitz V."/>
            <person name="Cheng J.-F."/>
            <person name="Hugenholtz P."/>
            <person name="Woyke T."/>
            <person name="Wu D."/>
            <person name="Wirth R."/>
            <person name="Bilek Y."/>
            <person name="Hader T."/>
            <person name="Klenk H.-P."/>
            <person name="Eisen J.A."/>
        </authorList>
    </citation>
    <scope>NUCLEOTIDE SEQUENCE [LARGE SCALE GENOMIC DNA]</scope>
    <source>
        <strain evidence="2">ATCC 35584 / DSM 2162 / JCM 9187 / O7/1</strain>
    </source>
</reference>
<dbReference type="AlphaFoldDB" id="E8R878"/>
<evidence type="ECO:0000313" key="2">
    <source>
        <dbReference type="Proteomes" id="UP000001068"/>
    </source>
</evidence>
<dbReference type="eggNOG" id="arCOG03521">
    <property type="taxonomic scope" value="Archaea"/>
</dbReference>
<sequence length="326" mass="37245">MKNRFRYIRFTGIELSPEKLGREPSLSDIVNYSATSSLSVKPQNYISISFPEETLWLSEETYKKAKNVFGVCSYEAHEGVGFGVAKGAWLIIGEPQPVSPPLGVNEECVRVETKLSRALGLPSFIIEKRFVFKGFKGEDIDIGRIKRYRYFIAAYDRSTGQPLTESQLGNTLLWKNYLSNERVLKRLGASSKHLKKDLWELERMSLDAMSRYKVVWRDVAKRFIPAVVTDGAVPEHTAHYIVVNSLEEAYYLSSILLAPQINAVINEISPWVGHVEPRFIKFFRIPKYDPKNSDHKRLAEIGREICGKGEDYKKFENEIEGLVSKL</sequence>
<proteinExistence type="predicted"/>
<dbReference type="EMBL" id="CP002363">
    <property type="protein sequence ID" value="ADV64704.1"/>
    <property type="molecule type" value="Genomic_DNA"/>
</dbReference>
<gene>
    <name evidence="1" type="ordered locus">Desmu_0385</name>
</gene>
<dbReference type="GeneID" id="10153078"/>
<accession>E8R878</accession>
<organism evidence="1 2">
    <name type="scientific">Desulfurococcus mucosus (strain ATCC 35584 / DSM 2162 / JCM 9187 / O7/1)</name>
    <dbReference type="NCBI Taxonomy" id="765177"/>
    <lineage>
        <taxon>Archaea</taxon>
        <taxon>Thermoproteota</taxon>
        <taxon>Thermoprotei</taxon>
        <taxon>Desulfurococcales</taxon>
        <taxon>Desulfurococcaceae</taxon>
        <taxon>Desulfurococcus</taxon>
    </lineage>
</organism>
<dbReference type="KEGG" id="dmu:Desmu_0385"/>
<evidence type="ECO:0000313" key="1">
    <source>
        <dbReference type="EMBL" id="ADV64704.1"/>
    </source>
</evidence>
<protein>
    <submittedName>
        <fullName evidence="1">Uncharacterized protein</fullName>
    </submittedName>
</protein>
<dbReference type="Proteomes" id="UP000001068">
    <property type="component" value="Chromosome"/>
</dbReference>
<dbReference type="HOGENOM" id="CLU_851533_0_0_2"/>
<dbReference type="RefSeq" id="WP_013561926.1">
    <property type="nucleotide sequence ID" value="NC_014961.1"/>
</dbReference>